<sequence length="139" mass="15242">MSKQAEIKIELFKFIELTYKHKKGVTAKIMTSGKLFKLSVDDSGRIALMSEVGIVKLEFSPSELDALGIKLKTVSVTFKSGENGKLTYMGSVSFFGAVTFGVSGEFDLRTLVEKCNWGLCKYRFDPGKIDDALAKAGVL</sequence>
<reference evidence="1" key="2">
    <citation type="submission" date="2019-01" db="EMBL/GenBank/DDBJ databases">
        <authorList>
            <consortium name="NCBI Pathogen Detection Project"/>
        </authorList>
    </citation>
    <scope>NUCLEOTIDE SEQUENCE</scope>
    <source>
        <strain evidence="1">BCW_3452</strain>
    </source>
</reference>
<dbReference type="AlphaFoldDB" id="A0A8H9MZD2"/>
<evidence type="ECO:0000313" key="1">
    <source>
        <dbReference type="EMBL" id="HAS8539743.1"/>
    </source>
</evidence>
<evidence type="ECO:0000313" key="2">
    <source>
        <dbReference type="EMBL" id="MBN8122941.1"/>
    </source>
</evidence>
<proteinExistence type="predicted"/>
<protein>
    <submittedName>
        <fullName evidence="1">Uncharacterized protein</fullName>
    </submittedName>
</protein>
<reference evidence="2" key="3">
    <citation type="submission" date="2021-03" db="EMBL/GenBank/DDBJ databases">
        <title>Study of the foodborne Vibrio vulnificus isolates from China.</title>
        <authorList>
            <person name="Zheng Z."/>
            <person name="Ye L."/>
        </authorList>
    </citation>
    <scope>NUCLEOTIDE SEQUENCE</scope>
    <source>
        <strain evidence="2">Vv1582</strain>
    </source>
</reference>
<accession>A0A8H9MZD2</accession>
<dbReference type="EMBL" id="JAFKOQ010000009">
    <property type="protein sequence ID" value="MBN8122941.1"/>
    <property type="molecule type" value="Genomic_DNA"/>
</dbReference>
<gene>
    <name evidence="1" type="ORF">I7730_08075</name>
    <name evidence="2" type="ORF">J0J18_14440</name>
</gene>
<organism evidence="1">
    <name type="scientific">Vibrio vulnificus</name>
    <dbReference type="NCBI Taxonomy" id="672"/>
    <lineage>
        <taxon>Bacteria</taxon>
        <taxon>Pseudomonadati</taxon>
        <taxon>Pseudomonadota</taxon>
        <taxon>Gammaproteobacteria</taxon>
        <taxon>Vibrionales</taxon>
        <taxon>Vibrionaceae</taxon>
        <taxon>Vibrio</taxon>
    </lineage>
</organism>
<dbReference type="RefSeq" id="WP_072608949.1">
    <property type="nucleotide sequence ID" value="NZ_CP019121.1"/>
</dbReference>
<name>A0A8H9MZD2_VIBVL</name>
<dbReference type="EMBL" id="DACRBY010000008">
    <property type="protein sequence ID" value="HAS8539743.1"/>
    <property type="molecule type" value="Genomic_DNA"/>
</dbReference>
<dbReference type="Proteomes" id="UP000863257">
    <property type="component" value="Unassembled WGS sequence"/>
</dbReference>
<dbReference type="Proteomes" id="UP000664056">
    <property type="component" value="Unassembled WGS sequence"/>
</dbReference>
<comment type="caution">
    <text evidence="1">The sequence shown here is derived from an EMBL/GenBank/DDBJ whole genome shotgun (WGS) entry which is preliminary data.</text>
</comment>
<reference evidence="1" key="1">
    <citation type="journal article" date="2018" name="Genome Biol.">
        <title>SKESA: strategic k-mer extension for scrupulous assemblies.</title>
        <authorList>
            <person name="Souvorov A."/>
            <person name="Agarwala R."/>
            <person name="Lipman D.J."/>
        </authorList>
    </citation>
    <scope>NUCLEOTIDE SEQUENCE</scope>
    <source>
        <strain evidence="1">BCW_3452</strain>
    </source>
</reference>